<dbReference type="InterPro" id="IPR003395">
    <property type="entry name" value="RecF/RecN/SMC_N"/>
</dbReference>
<dbReference type="Pfam" id="PF02463">
    <property type="entry name" value="SMC_N"/>
    <property type="match status" value="1"/>
</dbReference>
<evidence type="ECO:0000256" key="4">
    <source>
        <dbReference type="SAM" id="Coils"/>
    </source>
</evidence>
<dbReference type="GO" id="GO:0003697">
    <property type="term" value="F:single-stranded DNA binding"/>
    <property type="evidence" value="ECO:0007669"/>
    <property type="project" value="TreeGrafter"/>
</dbReference>
<dbReference type="InterPro" id="IPR027417">
    <property type="entry name" value="P-loop_NTPase"/>
</dbReference>
<dbReference type="GO" id="GO:0030915">
    <property type="term" value="C:Smc5-Smc6 complex"/>
    <property type="evidence" value="ECO:0007669"/>
    <property type="project" value="TreeGrafter"/>
</dbReference>
<evidence type="ECO:0000256" key="2">
    <source>
        <dbReference type="ARBA" id="ARBA00018687"/>
    </source>
</evidence>
<dbReference type="PANTHER" id="PTHR45916:SF1">
    <property type="entry name" value="STRUCTURAL MAINTENANCE OF CHROMOSOMES PROTEIN 5"/>
    <property type="match status" value="1"/>
</dbReference>
<dbReference type="OrthoDB" id="10254973at2759"/>
<dbReference type="AlphaFoldDB" id="R7Q3T2"/>
<evidence type="ECO:0000256" key="5">
    <source>
        <dbReference type="SAM" id="MobiDB-lite"/>
    </source>
</evidence>
<protein>
    <recommendedName>
        <fullName evidence="2">Structural maintenance of chromosomes protein 5</fullName>
    </recommendedName>
</protein>
<feature type="coiled-coil region" evidence="4">
    <location>
        <begin position="761"/>
        <end position="851"/>
    </location>
</feature>
<name>R7Q3T2_CHOCR</name>
<sequence length="1108" mass="125297">MRRSSRESTIPSAERHSRRSAASSPLVVDLDDDEQCQFVARSDPPRPITRFPGFRKGNIVKIQMKNFLTFTNTAIHPGPCMNVILGPNGTGKSTVVNAVCIAFAGNPKLLGRSPDLGAFVKHGEDRATVEAILYDPDLPHGTRTVTRSFDTDGKSYFEIDGERARQSDVISKVNRVYDIQLDNLSQFMPQEKIADFVNHKPEELLAIAVRSLGGTEKEREFEDLTSLDRTVSNFAQELNQKEAKLSEMLEQQAAEEAEVQAYRQQKQAQRRLKLYKKYLPYLESKQLKFAFVHMLSIRKQAEEEAAVLHQEYQRIQAGALNGLQQEVDAARETFLATKEASKVLSNRASALIGEVDRISVVLSEKSKAVEDLEGRHERHQKRIGDTKVRLAQELQQAQEQDGPVSEHTIEEESARLRAQKDRIRNDYSAENARKGPIDQRRQTSARKIKHYNHRLSQLGDVRQERIRALSRARNAPRHLGDCDMLVRDMKASGAFRGHVFGPVAAEIEADNPYHARIMAACVSGFIMTAFVTETARDSRLLMSECRKRFSGWSPDIISAPTTSNDEPDDYAIRSQVPARPVDDKLRRLGIVSVVSDIFQCPPVVRAALNAQVGLHNIHVGSEQCDTFRDELRREDGVQAWFSPTSRCQVLRSRFDASVRNLSVETSFATRRGSLFEGSMNETVQEKNRLGNMIREEEDLLRHAGQQMQDVEGRLENLSANLREINGKLQEAHQRRQARRQRAQKIEKIKSDLQSYVREAASQNVEKEKVELGKEIQRLQDDSNAKIPSAVVKLKKLRDTVGRLDEQLAKRLDAERRLEAEQASHSAFQAQINEKRREVEQAKKASKEARGRWKAKLAEAKEVLPQQQIDANPEFFDVIAEKDVEWLTQEIARQEGEVEGLGSGGRQAVLVYEHRQHKIDKLQNDVDADRATNKGKMEGLKKRKLAFLDWLQAGINKMRAKFSNLYRRLGCAGDLELANKDSERIGDLELQILVSYRDDAELRPISFSGNSGGEKMCCTMLFCFSLLLEEERIPPFVFVDELNQGLDPSNEMKIMTMMFEDARSATAPQSFVITPKLLLDLPFHEQTKTHIIFNGSVTGKLDVTAATGV</sequence>
<feature type="region of interest" description="Disordered" evidence="5">
    <location>
        <begin position="1"/>
        <end position="26"/>
    </location>
</feature>
<dbReference type="Gene3D" id="3.40.50.300">
    <property type="entry name" value="P-loop containing nucleotide triphosphate hydrolases"/>
    <property type="match status" value="2"/>
</dbReference>
<dbReference type="GeneID" id="17320175"/>
<dbReference type="SUPFAM" id="SSF52540">
    <property type="entry name" value="P-loop containing nucleoside triphosphate hydrolases"/>
    <property type="match status" value="1"/>
</dbReference>
<dbReference type="PhylomeDB" id="R7Q3T2"/>
<keyword evidence="8" id="KW-1185">Reference proteome</keyword>
<dbReference type="EMBL" id="HG001539">
    <property type="protein sequence ID" value="CDF32689.1"/>
    <property type="molecule type" value="Genomic_DNA"/>
</dbReference>
<organism evidence="7 8">
    <name type="scientific">Chondrus crispus</name>
    <name type="common">Carrageen Irish moss</name>
    <name type="synonym">Polymorpha crispa</name>
    <dbReference type="NCBI Taxonomy" id="2769"/>
    <lineage>
        <taxon>Eukaryota</taxon>
        <taxon>Rhodophyta</taxon>
        <taxon>Florideophyceae</taxon>
        <taxon>Rhodymeniophycidae</taxon>
        <taxon>Gigartinales</taxon>
        <taxon>Gigartinaceae</taxon>
        <taxon>Chondrus</taxon>
    </lineage>
</organism>
<feature type="coiled-coil region" evidence="4">
    <location>
        <begin position="693"/>
        <end position="734"/>
    </location>
</feature>
<dbReference type="OMA" id="RFWTSQP"/>
<dbReference type="Proteomes" id="UP000012073">
    <property type="component" value="Unassembled WGS sequence"/>
</dbReference>
<feature type="coiled-coil region" evidence="4">
    <location>
        <begin position="224"/>
        <end position="265"/>
    </location>
</feature>
<accession>R7Q3T2</accession>
<reference evidence="8" key="1">
    <citation type="journal article" date="2013" name="Proc. Natl. Acad. Sci. U.S.A.">
        <title>Genome structure and metabolic features in the red seaweed Chondrus crispus shed light on evolution of the Archaeplastida.</title>
        <authorList>
            <person name="Collen J."/>
            <person name="Porcel B."/>
            <person name="Carre W."/>
            <person name="Ball S.G."/>
            <person name="Chaparro C."/>
            <person name="Tonon T."/>
            <person name="Barbeyron T."/>
            <person name="Michel G."/>
            <person name="Noel B."/>
            <person name="Valentin K."/>
            <person name="Elias M."/>
            <person name="Artiguenave F."/>
            <person name="Arun A."/>
            <person name="Aury J.M."/>
            <person name="Barbosa-Neto J.F."/>
            <person name="Bothwell J.H."/>
            <person name="Bouget F.Y."/>
            <person name="Brillet L."/>
            <person name="Cabello-Hurtado F."/>
            <person name="Capella-Gutierrez S."/>
            <person name="Charrier B."/>
            <person name="Cladiere L."/>
            <person name="Cock J.M."/>
            <person name="Coelho S.M."/>
            <person name="Colleoni C."/>
            <person name="Czjzek M."/>
            <person name="Da Silva C."/>
            <person name="Delage L."/>
            <person name="Denoeud F."/>
            <person name="Deschamps P."/>
            <person name="Dittami S.M."/>
            <person name="Gabaldon T."/>
            <person name="Gachon C.M."/>
            <person name="Groisillier A."/>
            <person name="Herve C."/>
            <person name="Jabbari K."/>
            <person name="Katinka M."/>
            <person name="Kloareg B."/>
            <person name="Kowalczyk N."/>
            <person name="Labadie K."/>
            <person name="Leblanc C."/>
            <person name="Lopez P.J."/>
            <person name="McLachlan D.H."/>
            <person name="Meslet-Cladiere L."/>
            <person name="Moustafa A."/>
            <person name="Nehr Z."/>
            <person name="Nyvall Collen P."/>
            <person name="Panaud O."/>
            <person name="Partensky F."/>
            <person name="Poulain J."/>
            <person name="Rensing S.A."/>
            <person name="Rousvoal S."/>
            <person name="Samson G."/>
            <person name="Symeonidi A."/>
            <person name="Weissenbach J."/>
            <person name="Zambounis A."/>
            <person name="Wincker P."/>
            <person name="Boyen C."/>
        </authorList>
    </citation>
    <scope>NUCLEOTIDE SEQUENCE [LARGE SCALE GENOMIC DNA]</scope>
    <source>
        <strain evidence="8">cv. Stackhouse</strain>
    </source>
</reference>
<dbReference type="PANTHER" id="PTHR45916">
    <property type="entry name" value="STRUCTURAL MAINTENANCE OF CHROMOSOMES PROTEIN 5"/>
    <property type="match status" value="1"/>
</dbReference>
<dbReference type="KEGG" id="ccp:CHC_T00001563001"/>
<dbReference type="Gramene" id="CDF32689">
    <property type="protein sequence ID" value="CDF32689"/>
    <property type="gene ID" value="CHC_T00001563001"/>
</dbReference>
<evidence type="ECO:0000256" key="3">
    <source>
        <dbReference type="ARBA" id="ARBA00023054"/>
    </source>
</evidence>
<comment type="similarity">
    <text evidence="1">Belongs to the SMC family. SMC5 subfamily.</text>
</comment>
<evidence type="ECO:0000313" key="7">
    <source>
        <dbReference type="EMBL" id="CDF32689.1"/>
    </source>
</evidence>
<evidence type="ECO:0000259" key="6">
    <source>
        <dbReference type="Pfam" id="PF02463"/>
    </source>
</evidence>
<dbReference type="GO" id="GO:0005634">
    <property type="term" value="C:nucleus"/>
    <property type="evidence" value="ECO:0007669"/>
    <property type="project" value="TreeGrafter"/>
</dbReference>
<evidence type="ECO:0000313" key="8">
    <source>
        <dbReference type="Proteomes" id="UP000012073"/>
    </source>
</evidence>
<dbReference type="GO" id="GO:0000724">
    <property type="term" value="P:double-strand break repair via homologous recombination"/>
    <property type="evidence" value="ECO:0007669"/>
    <property type="project" value="TreeGrafter"/>
</dbReference>
<feature type="domain" description="RecF/RecN/SMC N-terminal" evidence="6">
    <location>
        <begin position="59"/>
        <end position="1073"/>
    </location>
</feature>
<evidence type="ECO:0000256" key="1">
    <source>
        <dbReference type="ARBA" id="ARBA00010171"/>
    </source>
</evidence>
<dbReference type="RefSeq" id="XP_005712460.1">
    <property type="nucleotide sequence ID" value="XM_005712403.1"/>
</dbReference>
<dbReference type="STRING" id="2769.R7Q3T2"/>
<keyword evidence="3 4" id="KW-0175">Coiled coil</keyword>
<gene>
    <name evidence="7" type="ORF">CHC_T00001563001</name>
</gene>
<proteinExistence type="inferred from homology"/>